<dbReference type="PANTHER" id="PTHR45962:SF1">
    <property type="entry name" value="N-FATTY-ACYL-AMINO ACID SYNTHASE_HYDROLASE PM20D1"/>
    <property type="match status" value="1"/>
</dbReference>
<dbReference type="PROSITE" id="PS00758">
    <property type="entry name" value="ARGE_DAPE_CPG2_1"/>
    <property type="match status" value="2"/>
</dbReference>
<evidence type="ECO:0000259" key="7">
    <source>
        <dbReference type="Pfam" id="PF07687"/>
    </source>
</evidence>
<keyword evidence="4 8" id="KW-0378">Hydrolase</keyword>
<dbReference type="InterPro" id="IPR011650">
    <property type="entry name" value="Peptidase_M20_dimer"/>
</dbReference>
<dbReference type="SUPFAM" id="SSF55031">
    <property type="entry name" value="Bacterial exopeptidase dimerisation domain"/>
    <property type="match status" value="2"/>
</dbReference>
<dbReference type="Pfam" id="PF07687">
    <property type="entry name" value="M20_dimer"/>
    <property type="match status" value="2"/>
</dbReference>
<dbReference type="InterPro" id="IPR036264">
    <property type="entry name" value="Bact_exopeptidase_dim_dom"/>
</dbReference>
<keyword evidence="6" id="KW-1133">Transmembrane helix</keyword>
<dbReference type="FunFam" id="3.40.630.10:FF:000027">
    <property type="entry name" value="N-fatty-acyl-amino acid synthase/hydrolase PM20D1"/>
    <property type="match status" value="2"/>
</dbReference>
<dbReference type="Proteomes" id="UP001219567">
    <property type="component" value="Chromosome 1"/>
</dbReference>
<reference evidence="8 9" key="1">
    <citation type="submission" date="2023-03" db="EMBL/GenBank/DDBJ databases">
        <title>Mating type loci evolution in Malassezia.</title>
        <authorList>
            <person name="Coelho M.A."/>
        </authorList>
    </citation>
    <scope>NUCLEOTIDE SEQUENCE [LARGE SCALE GENOMIC DNA]</scope>
    <source>
        <strain evidence="8 9">CBS 9725</strain>
    </source>
</reference>
<evidence type="ECO:0000313" key="9">
    <source>
        <dbReference type="Proteomes" id="UP001219567"/>
    </source>
</evidence>
<feature type="domain" description="Peptidase M20 dimerisation" evidence="7">
    <location>
        <begin position="966"/>
        <end position="1150"/>
    </location>
</feature>
<dbReference type="SUPFAM" id="SSF53187">
    <property type="entry name" value="Zn-dependent exopeptidases"/>
    <property type="match status" value="2"/>
</dbReference>
<evidence type="ECO:0000256" key="3">
    <source>
        <dbReference type="ARBA" id="ARBA00022723"/>
    </source>
</evidence>
<dbReference type="InterPro" id="IPR001261">
    <property type="entry name" value="ArgE/DapE_CS"/>
</dbReference>
<dbReference type="GO" id="GO:0051603">
    <property type="term" value="P:proteolysis involved in protein catabolic process"/>
    <property type="evidence" value="ECO:0007669"/>
    <property type="project" value="TreeGrafter"/>
</dbReference>
<keyword evidence="3" id="KW-0479">Metal-binding</keyword>
<gene>
    <name evidence="8" type="ORF">MYAM1_000407</name>
</gene>
<accession>A0AAJ5YR36</accession>
<dbReference type="Gene3D" id="3.40.630.10">
    <property type="entry name" value="Zn peptidases"/>
    <property type="match status" value="2"/>
</dbReference>
<evidence type="ECO:0000256" key="4">
    <source>
        <dbReference type="ARBA" id="ARBA00022801"/>
    </source>
</evidence>
<keyword evidence="2" id="KW-0645">Protease</keyword>
<dbReference type="Pfam" id="PF01546">
    <property type="entry name" value="Peptidase_M20"/>
    <property type="match status" value="2"/>
</dbReference>
<dbReference type="InterPro" id="IPR047177">
    <property type="entry name" value="Pept_M20A"/>
</dbReference>
<dbReference type="InterPro" id="IPR002933">
    <property type="entry name" value="Peptidase_M20"/>
</dbReference>
<dbReference type="EC" id="3.4.17.4" evidence="8"/>
<sequence>MVEQKRFLGEQRQFSSNRRNGRTWLMIITLVLTVSYLCTHRMQTLSSEIWLPRVLNEVDSESGVCPQVVEYDPTAALNGITVEKPSTETSVHRLSEAVQIDTSVGDDWPSPDEDPDAWQLFYPYARWFEKSFPHVHDAKSPVHRDVIHQHGLLYTWKGSDPSLKPLLITAHQDVVPVDSSTLSEWVHPPFSGHIDLENQTVWGRGAIDCKNWLHGSMASVESLLASGWTPRRTILIAYGFDEESGGSQGAQHIAKVLQDKYGESSVAMLVDEGTPVYSSSDPEAYGAPIAAPAVVEKGMLNVELEVRSKGGHSSMPPPHTSIGFLSKILSLLEDHPFPDKIEEKSKAHIQFLQCMRDHPTMPSKLRHALYKLEYAERLHTCSLDSSRLNRLPIIERLLVSFAPRFWTSDKLEKARQSVLDVLDYSMLSLLKTTQAADVIHGGVKVNALPERVTAQINHRIATYSSIAEVQTRYKGLLKRFAHDLSLSLTAFGEELIPHTNSSLGTLSIRNGSWIVETSKSSPTEGEKAGPWRLLSSVIRQTWHLDEPRHTLQSKSSNVMGVPTKYEQPVRVSPTVMFAITDTHWYNKLTDNIFRFASLSVHPDLTGMSMFHTMHTVNEHVSIDAIVKAVDFYTNLIIAANHEDIEIPNLFINVETPHSHQPYQLSFTISRMLQKQPILGIDTHRPSSMTTGRLWTKIFMIVLLSTYVAVTYLRSETRSSWLVESLSSTEDDDYVCPQVAEYDPTHALHGRKINGVPIDKSVKRLSEAVQVDTTVGDDWEDPKESPELWKAFDTFANWMKQSFPKVHDLGSPVKREVIHKHGLLYSWPGSDHSLKPLLLTAHQDVVPVDQATLKDWVHTPFSGQIDFQNQTVWGRGTVDCKVWLLGTMSALENLIENGWRPRRSILLAYGYDEESNGVHGAKRIAQHLHQNLGDDSIAMLVDEGMPVYSKYDIEAFGSPIAAPAVDEKGSLDVEVEVRSRGGHSSMPPPHTSIGLLAEIVTVLEAHPFPDKIRAESESQIRFFQCIRDHPLVPSVLREALYELEYAERSLRFDLSESQLASLPWRERMYYRFASRSLRKRRLDAARGGFLKVLSPEARSLLKTTQAVDLIQGGVKVNALPESAIATINHRIATYSSINETQHRYKEVLTPLANQMGLSLEIFGEKIQSPSKEARGAIVVRQAHAPLEVAETSPFKGESAGPFRLLSSVIRQTWHLDEPRKRWSNQHAPIQQQQNKFKDPVRVTPSTMFANTDTHWYKKLTNNIFRFGPATLHKDLTGFTMLKTIHTVNEHVSFDAIAKSVEFYTNLIIAVDYEDIDSF</sequence>
<keyword evidence="6" id="KW-0812">Transmembrane</keyword>
<proteinExistence type="inferred from homology"/>
<dbReference type="GO" id="GO:0046872">
    <property type="term" value="F:metal ion binding"/>
    <property type="evidence" value="ECO:0007669"/>
    <property type="project" value="UniProtKB-KW"/>
</dbReference>
<keyword evidence="8" id="KW-0121">Carboxypeptidase</keyword>
<comment type="similarity">
    <text evidence="1">Belongs to the peptidase M20A family.</text>
</comment>
<dbReference type="PANTHER" id="PTHR45962">
    <property type="entry name" value="N-FATTY-ACYL-AMINO ACID SYNTHASE/HYDROLASE PM20D1"/>
    <property type="match status" value="1"/>
</dbReference>
<evidence type="ECO:0000256" key="5">
    <source>
        <dbReference type="ARBA" id="ARBA00022833"/>
    </source>
</evidence>
<feature type="domain" description="Peptidase M20 dimerisation" evidence="7">
    <location>
        <begin position="296"/>
        <end position="480"/>
    </location>
</feature>
<dbReference type="GO" id="GO:0000328">
    <property type="term" value="C:fungal-type vacuole lumen"/>
    <property type="evidence" value="ECO:0007669"/>
    <property type="project" value="TreeGrafter"/>
</dbReference>
<keyword evidence="6" id="KW-0472">Membrane</keyword>
<protein>
    <submittedName>
        <fullName evidence="8">Gly-Xaa carboxypeptidase</fullName>
        <ecNumber evidence="8">3.4.17.4</ecNumber>
    </submittedName>
</protein>
<feature type="transmembrane region" description="Helical" evidence="6">
    <location>
        <begin position="21"/>
        <end position="37"/>
    </location>
</feature>
<keyword evidence="9" id="KW-1185">Reference proteome</keyword>
<dbReference type="CDD" id="cd05674">
    <property type="entry name" value="M20_yscS"/>
    <property type="match status" value="2"/>
</dbReference>
<dbReference type="EMBL" id="CP119943">
    <property type="protein sequence ID" value="WFC97688.1"/>
    <property type="molecule type" value="Genomic_DNA"/>
</dbReference>
<keyword evidence="5" id="KW-0862">Zinc</keyword>
<dbReference type="Gene3D" id="1.10.150.900">
    <property type="match status" value="2"/>
</dbReference>
<dbReference type="Gene3D" id="3.30.70.360">
    <property type="match status" value="2"/>
</dbReference>
<evidence type="ECO:0000256" key="1">
    <source>
        <dbReference type="ARBA" id="ARBA00006247"/>
    </source>
</evidence>
<organism evidence="8 9">
    <name type="scientific">Malassezia yamatoensis</name>
    <dbReference type="NCBI Taxonomy" id="253288"/>
    <lineage>
        <taxon>Eukaryota</taxon>
        <taxon>Fungi</taxon>
        <taxon>Dikarya</taxon>
        <taxon>Basidiomycota</taxon>
        <taxon>Ustilaginomycotina</taxon>
        <taxon>Malasseziomycetes</taxon>
        <taxon>Malasseziales</taxon>
        <taxon>Malasseziaceae</taxon>
        <taxon>Malassezia</taxon>
    </lineage>
</organism>
<evidence type="ECO:0000256" key="6">
    <source>
        <dbReference type="SAM" id="Phobius"/>
    </source>
</evidence>
<name>A0AAJ5YR36_9BASI</name>
<evidence type="ECO:0000256" key="2">
    <source>
        <dbReference type="ARBA" id="ARBA00022670"/>
    </source>
</evidence>
<dbReference type="GO" id="GO:0004181">
    <property type="term" value="F:metallocarboxypeptidase activity"/>
    <property type="evidence" value="ECO:0007669"/>
    <property type="project" value="UniProtKB-EC"/>
</dbReference>
<evidence type="ECO:0000313" key="8">
    <source>
        <dbReference type="EMBL" id="WFC97688.1"/>
    </source>
</evidence>